<proteinExistence type="predicted"/>
<reference evidence="1 2" key="1">
    <citation type="journal article" date="2018" name="Emerg. Microbes Infect.">
        <title>Genomic analysis of oral Campylobacter concisus strains identified a potential bacterial molecular marker associated with active Crohn's disease.</title>
        <authorList>
            <person name="Liu F."/>
            <person name="Ma R."/>
            <person name="Tay C.Y.A."/>
            <person name="Octavia S."/>
            <person name="Lan R."/>
            <person name="Chung H.K.L."/>
            <person name="Riordan S.M."/>
            <person name="Grimm M.C."/>
            <person name="Leong R.W."/>
            <person name="Tanaka M.M."/>
            <person name="Connor S."/>
            <person name="Zhang L."/>
        </authorList>
    </citation>
    <scope>NUCLEOTIDE SEQUENCE [LARGE SCALE GENOMIC DNA]</scope>
    <source>
        <strain evidence="1 2">P2CDO4</strain>
    </source>
</reference>
<accession>A0A2R4P2M2</accession>
<dbReference type="Proteomes" id="UP000241854">
    <property type="component" value="Chromosome"/>
</dbReference>
<dbReference type="AlphaFoldDB" id="A0A2R4P2M2"/>
<dbReference type="EMBL" id="CP021642">
    <property type="protein sequence ID" value="AVX44936.1"/>
    <property type="molecule type" value="Genomic_DNA"/>
</dbReference>
<protein>
    <submittedName>
        <fullName evidence="1">Uncharacterized protein</fullName>
    </submittedName>
</protein>
<sequence length="40" mass="4400">MKKKHFCCQIFGSLGVNLSEQIALVKVGRASKSPCQSYVN</sequence>
<name>A0A2R4P2M2_9BACT</name>
<evidence type="ECO:0000313" key="2">
    <source>
        <dbReference type="Proteomes" id="UP000241854"/>
    </source>
</evidence>
<evidence type="ECO:0000313" key="1">
    <source>
        <dbReference type="EMBL" id="AVX44936.1"/>
    </source>
</evidence>
<organism evidence="1 2">
    <name type="scientific">Campylobacter concisus</name>
    <dbReference type="NCBI Taxonomy" id="199"/>
    <lineage>
        <taxon>Bacteria</taxon>
        <taxon>Pseudomonadati</taxon>
        <taxon>Campylobacterota</taxon>
        <taxon>Epsilonproteobacteria</taxon>
        <taxon>Campylobacterales</taxon>
        <taxon>Campylobacteraceae</taxon>
        <taxon>Campylobacter</taxon>
    </lineage>
</organism>
<gene>
    <name evidence="1" type="ORF">CCS77_1875</name>
</gene>